<dbReference type="PROSITE" id="PS50294">
    <property type="entry name" value="WD_REPEATS_REGION"/>
    <property type="match status" value="1"/>
</dbReference>
<dbReference type="InterPro" id="IPR019775">
    <property type="entry name" value="WD40_repeat_CS"/>
</dbReference>
<evidence type="ECO:0000256" key="1">
    <source>
        <dbReference type="ARBA" id="ARBA00022574"/>
    </source>
</evidence>
<organism evidence="5 6">
    <name type="scientific">Stichopus japonicus</name>
    <name type="common">Sea cucumber</name>
    <dbReference type="NCBI Taxonomy" id="307972"/>
    <lineage>
        <taxon>Eukaryota</taxon>
        <taxon>Metazoa</taxon>
        <taxon>Echinodermata</taxon>
        <taxon>Eleutherozoa</taxon>
        <taxon>Echinozoa</taxon>
        <taxon>Holothuroidea</taxon>
        <taxon>Aspidochirotacea</taxon>
        <taxon>Aspidochirotida</taxon>
        <taxon>Stichopodidae</taxon>
        <taxon>Apostichopus</taxon>
    </lineage>
</organism>
<dbReference type="OrthoDB" id="26681at2759"/>
<dbReference type="SUPFAM" id="SSF50978">
    <property type="entry name" value="WD40 repeat-like"/>
    <property type="match status" value="1"/>
</dbReference>
<dbReference type="InterPro" id="IPR050865">
    <property type="entry name" value="BEACH_Domain"/>
</dbReference>
<dbReference type="PANTHER" id="PTHR13743:SF86">
    <property type="entry name" value="LYSOSOMAL-TRAFFICKING REGULATOR"/>
    <property type="match status" value="1"/>
</dbReference>
<keyword evidence="6" id="KW-1185">Reference proteome</keyword>
<dbReference type="SUPFAM" id="SSF81837">
    <property type="entry name" value="BEACH domain"/>
    <property type="match status" value="1"/>
</dbReference>
<dbReference type="Pfam" id="PF02138">
    <property type="entry name" value="Beach"/>
    <property type="match status" value="1"/>
</dbReference>
<evidence type="ECO:0000259" key="4">
    <source>
        <dbReference type="PROSITE" id="PS50197"/>
    </source>
</evidence>
<evidence type="ECO:0000313" key="6">
    <source>
        <dbReference type="Proteomes" id="UP000230750"/>
    </source>
</evidence>
<feature type="repeat" description="WD" evidence="3">
    <location>
        <begin position="240"/>
        <end position="281"/>
    </location>
</feature>
<keyword evidence="2" id="KW-0677">Repeat</keyword>
<feature type="domain" description="BEACH" evidence="4">
    <location>
        <begin position="1"/>
        <end position="66"/>
    </location>
</feature>
<dbReference type="FunFam" id="2.130.10.10:FF:000292">
    <property type="entry name" value="Lysosomal trafficking regulator"/>
    <property type="match status" value="1"/>
</dbReference>
<dbReference type="InterPro" id="IPR015943">
    <property type="entry name" value="WD40/YVTN_repeat-like_dom_sf"/>
</dbReference>
<dbReference type="Gene3D" id="2.130.10.10">
    <property type="entry name" value="YVTN repeat-like/Quinoprotein amine dehydrogenase"/>
    <property type="match status" value="1"/>
</dbReference>
<dbReference type="InterPro" id="IPR036322">
    <property type="entry name" value="WD40_repeat_dom_sf"/>
</dbReference>
<gene>
    <name evidence="5" type="ORF">BSL78_07971</name>
</gene>
<dbReference type="STRING" id="307972.A0A2G8L4D5"/>
<dbReference type="Gene3D" id="1.10.1540.10">
    <property type="entry name" value="BEACH domain"/>
    <property type="match status" value="1"/>
</dbReference>
<dbReference type="PANTHER" id="PTHR13743">
    <property type="entry name" value="BEIGE/BEACH-RELATED"/>
    <property type="match status" value="1"/>
</dbReference>
<dbReference type="EMBL" id="MRZV01000224">
    <property type="protein sequence ID" value="PIK55129.1"/>
    <property type="molecule type" value="Genomic_DNA"/>
</dbReference>
<evidence type="ECO:0000256" key="3">
    <source>
        <dbReference type="PROSITE-ProRule" id="PRU00221"/>
    </source>
</evidence>
<accession>A0A2G8L4D5</accession>
<dbReference type="InterPro" id="IPR000409">
    <property type="entry name" value="BEACH_dom"/>
</dbReference>
<evidence type="ECO:0000313" key="5">
    <source>
        <dbReference type="EMBL" id="PIK55129.1"/>
    </source>
</evidence>
<protein>
    <submittedName>
        <fullName evidence="5">Putative lysosomal-trafficking regulator isoform X2</fullName>
    </submittedName>
</protein>
<dbReference type="InterPro" id="IPR001680">
    <property type="entry name" value="WD40_rpt"/>
</dbReference>
<dbReference type="PROSITE" id="PS50082">
    <property type="entry name" value="WD_REPEATS_2"/>
    <property type="match status" value="1"/>
</dbReference>
<evidence type="ECO:0000256" key="2">
    <source>
        <dbReference type="ARBA" id="ARBA00022737"/>
    </source>
</evidence>
<dbReference type="InterPro" id="IPR036372">
    <property type="entry name" value="BEACH_dom_sf"/>
</dbReference>
<comment type="caution">
    <text evidence="5">The sequence shown here is derived from an EMBL/GenBank/DDBJ whole genome shotgun (WGS) entry which is preliminary data.</text>
</comment>
<dbReference type="Proteomes" id="UP000230750">
    <property type="component" value="Unassembled WGS sequence"/>
</dbReference>
<sequence>MDRPVFGYKQTGHAAVDAISVYHPATYFGTDTSAIADPVRRQAVETMIKTYGQTPKQLFHAPHPTRLELEAIPITVSAASSALISQFTNKAVGGKAGIMMGIEPSREPLRHIRGMQWGSYVGSLAAPEPMVKWQQGYTTPPSSLVALPTGSVCALSKNQCLLVMFGKERDGILRLKHRQKQPSINLIQSEAHQQVVCCASLPDCRLLFVACKSGVILAYRTKYSQEKLCGLHLRGLKASLYGHTGAITAVRVCRPYSILVSASQDGTCIIWDLNRLCYVRSLCNKTGPISPVTTVEVSDVSGDIASVTNTQRGGLNSSSSELTLWSINARIIGRVTSESTILCLAFSLSPAGVSINSVVAGCQDGKISLTFTQDSNFLFSSDSKGLVVAWGKKDHRGKVPRLETFLPS</sequence>
<dbReference type="PROSITE" id="PS50197">
    <property type="entry name" value="BEACH"/>
    <property type="match status" value="1"/>
</dbReference>
<proteinExistence type="predicted"/>
<dbReference type="PROSITE" id="PS00678">
    <property type="entry name" value="WD_REPEATS_1"/>
    <property type="match status" value="1"/>
</dbReference>
<dbReference type="AlphaFoldDB" id="A0A2G8L4D5"/>
<name>A0A2G8L4D5_STIJA</name>
<keyword evidence="1 3" id="KW-0853">WD repeat</keyword>
<dbReference type="SMART" id="SM00320">
    <property type="entry name" value="WD40"/>
    <property type="match status" value="3"/>
</dbReference>
<dbReference type="Pfam" id="PF00400">
    <property type="entry name" value="WD40"/>
    <property type="match status" value="1"/>
</dbReference>
<reference evidence="5 6" key="1">
    <citation type="journal article" date="2017" name="PLoS Biol.">
        <title>The sea cucumber genome provides insights into morphological evolution and visceral regeneration.</title>
        <authorList>
            <person name="Zhang X."/>
            <person name="Sun L."/>
            <person name="Yuan J."/>
            <person name="Sun Y."/>
            <person name="Gao Y."/>
            <person name="Zhang L."/>
            <person name="Li S."/>
            <person name="Dai H."/>
            <person name="Hamel J.F."/>
            <person name="Liu C."/>
            <person name="Yu Y."/>
            <person name="Liu S."/>
            <person name="Lin W."/>
            <person name="Guo K."/>
            <person name="Jin S."/>
            <person name="Xu P."/>
            <person name="Storey K.B."/>
            <person name="Huan P."/>
            <person name="Zhang T."/>
            <person name="Zhou Y."/>
            <person name="Zhang J."/>
            <person name="Lin C."/>
            <person name="Li X."/>
            <person name="Xing L."/>
            <person name="Huo D."/>
            <person name="Sun M."/>
            <person name="Wang L."/>
            <person name="Mercier A."/>
            <person name="Li F."/>
            <person name="Yang H."/>
            <person name="Xiang J."/>
        </authorList>
    </citation>
    <scope>NUCLEOTIDE SEQUENCE [LARGE SCALE GENOMIC DNA]</scope>
    <source>
        <strain evidence="5">Shaxun</strain>
        <tissue evidence="5">Muscle</tissue>
    </source>
</reference>